<dbReference type="PRINTS" id="PR00705">
    <property type="entry name" value="PAPAIN"/>
</dbReference>
<dbReference type="Proteomes" id="UP001472866">
    <property type="component" value="Chromosome 04"/>
</dbReference>
<dbReference type="InterPro" id="IPR000668">
    <property type="entry name" value="Peptidase_C1A_C"/>
</dbReference>
<dbReference type="Pfam" id="PF00112">
    <property type="entry name" value="Peptidase_C1"/>
    <property type="match status" value="1"/>
</dbReference>
<dbReference type="EMBL" id="CP151504">
    <property type="protein sequence ID" value="WZN61819.1"/>
    <property type="molecule type" value="Genomic_DNA"/>
</dbReference>
<accession>A0AAX4P7R5</accession>
<dbReference type="PROSITE" id="PS00139">
    <property type="entry name" value="THIOL_PROTEASE_CYS"/>
    <property type="match status" value="1"/>
</dbReference>
<evidence type="ECO:0000313" key="4">
    <source>
        <dbReference type="EMBL" id="WZN61819.1"/>
    </source>
</evidence>
<dbReference type="SUPFAM" id="SSF54001">
    <property type="entry name" value="Cysteine proteinases"/>
    <property type="match status" value="1"/>
</dbReference>
<evidence type="ECO:0000256" key="2">
    <source>
        <dbReference type="SAM" id="SignalP"/>
    </source>
</evidence>
<feature type="chain" id="PRO_5043421870" evidence="2">
    <location>
        <begin position="22"/>
        <end position="337"/>
    </location>
</feature>
<name>A0AAX4P7R5_9CHLO</name>
<organism evidence="4 5">
    <name type="scientific">Chloropicon roscoffensis</name>
    <dbReference type="NCBI Taxonomy" id="1461544"/>
    <lineage>
        <taxon>Eukaryota</taxon>
        <taxon>Viridiplantae</taxon>
        <taxon>Chlorophyta</taxon>
        <taxon>Chloropicophyceae</taxon>
        <taxon>Chloropicales</taxon>
        <taxon>Chloropicaceae</taxon>
        <taxon>Chloropicon</taxon>
    </lineage>
</organism>
<dbReference type="AlphaFoldDB" id="A0AAX4P7R5"/>
<feature type="signal peptide" evidence="2">
    <location>
        <begin position="1"/>
        <end position="21"/>
    </location>
</feature>
<gene>
    <name evidence="4" type="ORF">HKI87_04g33540</name>
</gene>
<keyword evidence="2" id="KW-0732">Signal</keyword>
<keyword evidence="5" id="KW-1185">Reference proteome</keyword>
<dbReference type="GO" id="GO:0006508">
    <property type="term" value="P:proteolysis"/>
    <property type="evidence" value="ECO:0007669"/>
    <property type="project" value="UniProtKB-KW"/>
</dbReference>
<dbReference type="InterPro" id="IPR038765">
    <property type="entry name" value="Papain-like_cys_pep_sf"/>
</dbReference>
<protein>
    <submittedName>
        <fullName evidence="4">Cathepsin B cysteine protease</fullName>
    </submittedName>
</protein>
<dbReference type="Gene3D" id="3.90.70.10">
    <property type="entry name" value="Cysteine proteinases"/>
    <property type="match status" value="1"/>
</dbReference>
<evidence type="ECO:0000259" key="3">
    <source>
        <dbReference type="SMART" id="SM00645"/>
    </source>
</evidence>
<feature type="domain" description="Peptidase C1A papain C-terminal" evidence="3">
    <location>
        <begin position="104"/>
        <end position="332"/>
    </location>
</feature>
<dbReference type="PANTHER" id="PTHR12411">
    <property type="entry name" value="CYSTEINE PROTEASE FAMILY C1-RELATED"/>
    <property type="match status" value="1"/>
</dbReference>
<sequence>MTTVKTITMAVLVALIGSASAARPSTTSILVRPNELATNKHVIDAVNSNDTMPWVAGENEMFKGMTMDEAKKLLGTFMTPSYYMFPEEGHTQVKTYEDAVKAQLPDSFDSRMQWPSYIHEIRNQQQCGSCWAFAASEALSDRFAIASSGDINVVLSPEDMVQCDKTDMGCQGGWMNKAWEYLTDFGIVTDACDPYISGQGNSFKTYCPSNFTPPKCANSSVEYKKYKTKNNYHLATVEDIQQDILTNGPVEGAFMVPPSFFNYKSGVFVPQPNEQPVGGHAIKILGWGTENDIPYWLCANSWGTTWGDLGGFFKIKRGDDTCNIEDQVYAGLPLLEN</sequence>
<dbReference type="InterPro" id="IPR000169">
    <property type="entry name" value="Pept_cys_AS"/>
</dbReference>
<proteinExistence type="inferred from homology"/>
<keyword evidence="4" id="KW-0645">Protease</keyword>
<dbReference type="InterPro" id="IPR025660">
    <property type="entry name" value="Pept_his_AS"/>
</dbReference>
<dbReference type="PROSITE" id="PS00639">
    <property type="entry name" value="THIOL_PROTEASE_HIS"/>
    <property type="match status" value="1"/>
</dbReference>
<reference evidence="4 5" key="1">
    <citation type="submission" date="2024-03" db="EMBL/GenBank/DDBJ databases">
        <title>Complete genome sequence of the green alga Chloropicon roscoffensis RCC1871.</title>
        <authorList>
            <person name="Lemieux C."/>
            <person name="Pombert J.-F."/>
            <person name="Otis C."/>
            <person name="Turmel M."/>
        </authorList>
    </citation>
    <scope>NUCLEOTIDE SEQUENCE [LARGE SCALE GENOMIC DNA]</scope>
    <source>
        <strain evidence="4 5">RCC1871</strain>
    </source>
</reference>
<dbReference type="InterPro" id="IPR013128">
    <property type="entry name" value="Peptidase_C1A"/>
</dbReference>
<dbReference type="CDD" id="cd02620">
    <property type="entry name" value="Peptidase_C1A_CathepsinB"/>
    <property type="match status" value="1"/>
</dbReference>
<evidence type="ECO:0000256" key="1">
    <source>
        <dbReference type="ARBA" id="ARBA00008455"/>
    </source>
</evidence>
<dbReference type="SMART" id="SM00645">
    <property type="entry name" value="Pept_C1"/>
    <property type="match status" value="1"/>
</dbReference>
<evidence type="ECO:0000313" key="5">
    <source>
        <dbReference type="Proteomes" id="UP001472866"/>
    </source>
</evidence>
<dbReference type="GO" id="GO:0008234">
    <property type="term" value="F:cysteine-type peptidase activity"/>
    <property type="evidence" value="ECO:0007669"/>
    <property type="project" value="InterPro"/>
</dbReference>
<comment type="similarity">
    <text evidence="1">Belongs to the peptidase C1 family.</text>
</comment>
<keyword evidence="4" id="KW-0378">Hydrolase</keyword>